<sequence length="323" mass="36262">MPLLRKISRDASPTASLDLSRSSFDHDGLGIYTKYEKEGHPNDQIANYTTRKPIPRVHRRSTSGTSQFSTGSGSSMGKPGTQYVHPMRQAPRGYTPPMGQSYPASIFESDDSAKGDTADGDVFGPPGSVRAASGQTPRLSLQIQDSSFTRLPGNSQTNVTSRSSFGYSRDNGSTLDTASPISRPSLDFVFRSKTRTSMDPVSRAATVQAARQAFEEKEAAKARKFEEQQMKAEQKQMKRKEKQQHWRTSLRDHEAPEFAWEKQPQEAPDVRPPRITPAPPPPPPPPQPKPETWKSQPKNTWMHFLTWLRTRIFKLRRKVKKLA</sequence>
<reference evidence="2 3" key="1">
    <citation type="submission" date="2020-01" db="EMBL/GenBank/DDBJ databases">
        <title>Aspergillus terreus IFO 6365 whole genome shotgun sequence.</title>
        <authorList>
            <person name="Kanamasa S."/>
            <person name="Takahashi H."/>
        </authorList>
    </citation>
    <scope>NUCLEOTIDE SEQUENCE [LARGE SCALE GENOMIC DNA]</scope>
    <source>
        <strain evidence="2 3">IFO 6365</strain>
    </source>
</reference>
<feature type="compositionally biased region" description="Pro residues" evidence="1">
    <location>
        <begin position="274"/>
        <end position="289"/>
    </location>
</feature>
<feature type="compositionally biased region" description="Polar residues" evidence="1">
    <location>
        <begin position="133"/>
        <end position="182"/>
    </location>
</feature>
<keyword evidence="3" id="KW-1185">Reference proteome</keyword>
<dbReference type="VEuPathDB" id="FungiDB:ATEG_01885"/>
<organism evidence="2 3">
    <name type="scientific">Aspergillus terreus</name>
    <dbReference type="NCBI Taxonomy" id="33178"/>
    <lineage>
        <taxon>Eukaryota</taxon>
        <taxon>Fungi</taxon>
        <taxon>Dikarya</taxon>
        <taxon>Ascomycota</taxon>
        <taxon>Pezizomycotina</taxon>
        <taxon>Eurotiomycetes</taxon>
        <taxon>Eurotiomycetidae</taxon>
        <taxon>Eurotiales</taxon>
        <taxon>Aspergillaceae</taxon>
        <taxon>Aspergillus</taxon>
        <taxon>Aspergillus subgen. Circumdati</taxon>
    </lineage>
</organism>
<evidence type="ECO:0000256" key="1">
    <source>
        <dbReference type="SAM" id="MobiDB-lite"/>
    </source>
</evidence>
<dbReference type="AlphaFoldDB" id="A0A5M3YSH0"/>
<feature type="region of interest" description="Disordered" evidence="1">
    <location>
        <begin position="1"/>
        <end position="182"/>
    </location>
</feature>
<protein>
    <submittedName>
        <fullName evidence="2">Uncharacterized protein</fullName>
    </submittedName>
</protein>
<evidence type="ECO:0000313" key="2">
    <source>
        <dbReference type="EMBL" id="GFF12886.1"/>
    </source>
</evidence>
<gene>
    <name evidence="2" type="ORF">ATEIFO6365_0001111000</name>
</gene>
<feature type="compositionally biased region" description="Low complexity" evidence="1">
    <location>
        <begin position="62"/>
        <end position="75"/>
    </location>
</feature>
<feature type="compositionally biased region" description="Basic and acidic residues" evidence="1">
    <location>
        <begin position="249"/>
        <end position="272"/>
    </location>
</feature>
<feature type="compositionally biased region" description="Basic and acidic residues" evidence="1">
    <location>
        <begin position="220"/>
        <end position="236"/>
    </location>
</feature>
<dbReference type="OrthoDB" id="5377213at2759"/>
<evidence type="ECO:0000313" key="3">
    <source>
        <dbReference type="Proteomes" id="UP000452235"/>
    </source>
</evidence>
<accession>A0A5M3YSH0</accession>
<feature type="compositionally biased region" description="Basic and acidic residues" evidence="1">
    <location>
        <begin position="23"/>
        <end position="41"/>
    </location>
</feature>
<feature type="compositionally biased region" description="Polar residues" evidence="1">
    <location>
        <begin position="11"/>
        <end position="22"/>
    </location>
</feature>
<dbReference type="Proteomes" id="UP000452235">
    <property type="component" value="Unassembled WGS sequence"/>
</dbReference>
<comment type="caution">
    <text evidence="2">The sequence shown here is derived from an EMBL/GenBank/DDBJ whole genome shotgun (WGS) entry which is preliminary data.</text>
</comment>
<name>A0A5M3YSH0_ASPTE</name>
<dbReference type="EMBL" id="BLJY01000001">
    <property type="protein sequence ID" value="GFF12886.1"/>
    <property type="molecule type" value="Genomic_DNA"/>
</dbReference>
<feature type="region of interest" description="Disordered" evidence="1">
    <location>
        <begin position="220"/>
        <end position="297"/>
    </location>
</feature>
<proteinExistence type="predicted"/>